<dbReference type="InterPro" id="IPR036390">
    <property type="entry name" value="WH_DNA-bd_sf"/>
</dbReference>
<keyword evidence="7" id="KW-1185">Reference proteome</keyword>
<dbReference type="InterPro" id="IPR036388">
    <property type="entry name" value="WH-like_DNA-bd_sf"/>
</dbReference>
<dbReference type="PANTHER" id="PTHR30136">
    <property type="entry name" value="HELIX-TURN-HELIX TRANSCRIPTIONAL REGULATOR, ICLR FAMILY"/>
    <property type="match status" value="1"/>
</dbReference>
<gene>
    <name evidence="6" type="ORF">KL859_13365</name>
</gene>
<feature type="domain" description="HTH iclR-type" evidence="4">
    <location>
        <begin position="14"/>
        <end position="74"/>
    </location>
</feature>
<dbReference type="PANTHER" id="PTHR30136:SF24">
    <property type="entry name" value="HTH-TYPE TRANSCRIPTIONAL REPRESSOR ALLR"/>
    <property type="match status" value="1"/>
</dbReference>
<evidence type="ECO:0000259" key="5">
    <source>
        <dbReference type="PROSITE" id="PS51078"/>
    </source>
</evidence>
<dbReference type="InterPro" id="IPR005471">
    <property type="entry name" value="Tscrpt_reg_IclR_N"/>
</dbReference>
<evidence type="ECO:0000256" key="2">
    <source>
        <dbReference type="ARBA" id="ARBA00023125"/>
    </source>
</evidence>
<dbReference type="InterPro" id="IPR050707">
    <property type="entry name" value="HTH_MetabolicPath_Reg"/>
</dbReference>
<dbReference type="SUPFAM" id="SSF46785">
    <property type="entry name" value="Winged helix' DNA-binding domain"/>
    <property type="match status" value="1"/>
</dbReference>
<dbReference type="SUPFAM" id="SSF55781">
    <property type="entry name" value="GAF domain-like"/>
    <property type="match status" value="1"/>
</dbReference>
<dbReference type="PROSITE" id="PS51077">
    <property type="entry name" value="HTH_ICLR"/>
    <property type="match status" value="1"/>
</dbReference>
<dbReference type="Proteomes" id="UP000696413">
    <property type="component" value="Unassembled WGS sequence"/>
</dbReference>
<sequence length="269" mass="29633">MADPDAEGRDAKSAYLLQRIAVILDCFTPETPQLRAIDVCRTTDLPKSTVGRLLHNLAEENILERTGDYYSIGLRVANWWSAASSNSDLTAIARPSLEWLRDQTNETCDVFARKGMTRILVAQARSTRSLLYSAQEGTVVPLVSGASGKIFMAFDEGVREQALKHGLPQFTKQSITDAKRLDAELHLVRSRGWSFVEGEYEDDLNAVAAPIFRGGDKELIGTAAIGAPATRLPPERAEKFGELTAHCARQISQRLLHRTVHGGLSDESR</sequence>
<dbReference type="PROSITE" id="PS51078">
    <property type="entry name" value="ICLR_ED"/>
    <property type="match status" value="1"/>
</dbReference>
<proteinExistence type="predicted"/>
<reference evidence="6 7" key="1">
    <citation type="submission" date="2021-05" db="EMBL/GenBank/DDBJ databases">
        <title>Draft Genome Sequences of Clinical Respiratory Isolates of Mycobacterium goodii Recovered in Ireland.</title>
        <authorList>
            <person name="Flanagan P.R."/>
            <person name="Mok S."/>
            <person name="Roycroft E."/>
            <person name="Rogers T.R."/>
            <person name="Fitzgibbon M."/>
        </authorList>
    </citation>
    <scope>NUCLEOTIDE SEQUENCE [LARGE SCALE GENOMIC DNA]</scope>
    <source>
        <strain evidence="6 7">14IE55</strain>
    </source>
</reference>
<dbReference type="Pfam" id="PF01614">
    <property type="entry name" value="IclR_C"/>
    <property type="match status" value="1"/>
</dbReference>
<dbReference type="EMBL" id="JAHBOM010000009">
    <property type="protein sequence ID" value="MBU8823856.1"/>
    <property type="molecule type" value="Genomic_DNA"/>
</dbReference>
<keyword evidence="3" id="KW-0804">Transcription</keyword>
<dbReference type="Pfam" id="PF09339">
    <property type="entry name" value="HTH_IclR"/>
    <property type="match status" value="1"/>
</dbReference>
<dbReference type="SMART" id="SM00346">
    <property type="entry name" value="HTH_ICLR"/>
    <property type="match status" value="1"/>
</dbReference>
<protein>
    <submittedName>
        <fullName evidence="6">IclR family transcriptional regulator</fullName>
    </submittedName>
</protein>
<dbReference type="InterPro" id="IPR014757">
    <property type="entry name" value="Tscrpt_reg_IclR_C"/>
</dbReference>
<accession>A0ABS6HNJ4</accession>
<dbReference type="Gene3D" id="3.30.450.40">
    <property type="match status" value="1"/>
</dbReference>
<feature type="domain" description="IclR-ED" evidence="5">
    <location>
        <begin position="75"/>
        <end position="257"/>
    </location>
</feature>
<evidence type="ECO:0000313" key="6">
    <source>
        <dbReference type="EMBL" id="MBU8823856.1"/>
    </source>
</evidence>
<organism evidence="6 7">
    <name type="scientific">Mycolicibacterium goodii</name>
    <name type="common">Mycobacterium goodii</name>
    <dbReference type="NCBI Taxonomy" id="134601"/>
    <lineage>
        <taxon>Bacteria</taxon>
        <taxon>Bacillati</taxon>
        <taxon>Actinomycetota</taxon>
        <taxon>Actinomycetes</taxon>
        <taxon>Mycobacteriales</taxon>
        <taxon>Mycobacteriaceae</taxon>
        <taxon>Mycolicibacterium</taxon>
    </lineage>
</organism>
<comment type="caution">
    <text evidence="6">The sequence shown here is derived from an EMBL/GenBank/DDBJ whole genome shotgun (WGS) entry which is preliminary data.</text>
</comment>
<dbReference type="Gene3D" id="1.10.10.10">
    <property type="entry name" value="Winged helix-like DNA-binding domain superfamily/Winged helix DNA-binding domain"/>
    <property type="match status" value="1"/>
</dbReference>
<evidence type="ECO:0000259" key="4">
    <source>
        <dbReference type="PROSITE" id="PS51077"/>
    </source>
</evidence>
<dbReference type="RefSeq" id="WP_214388662.1">
    <property type="nucleotide sequence ID" value="NZ_JAHBOK010000023.1"/>
</dbReference>
<evidence type="ECO:0000256" key="3">
    <source>
        <dbReference type="ARBA" id="ARBA00023163"/>
    </source>
</evidence>
<dbReference type="InterPro" id="IPR029016">
    <property type="entry name" value="GAF-like_dom_sf"/>
</dbReference>
<name>A0ABS6HNJ4_MYCGD</name>
<evidence type="ECO:0000313" key="7">
    <source>
        <dbReference type="Proteomes" id="UP000696413"/>
    </source>
</evidence>
<evidence type="ECO:0000256" key="1">
    <source>
        <dbReference type="ARBA" id="ARBA00023015"/>
    </source>
</evidence>
<keyword evidence="1" id="KW-0805">Transcription regulation</keyword>
<keyword evidence="2" id="KW-0238">DNA-binding</keyword>